<evidence type="ECO:0000313" key="3">
    <source>
        <dbReference type="Proteomes" id="UP000294604"/>
    </source>
</evidence>
<dbReference type="GO" id="GO:0005524">
    <property type="term" value="F:ATP binding"/>
    <property type="evidence" value="ECO:0007669"/>
    <property type="project" value="InterPro"/>
</dbReference>
<dbReference type="Pfam" id="PF01580">
    <property type="entry name" value="FtsK_SpoIIIE"/>
    <property type="match status" value="1"/>
</dbReference>
<protein>
    <recommendedName>
        <fullName evidence="1">FtsK domain-containing protein</fullName>
    </recommendedName>
</protein>
<evidence type="ECO:0000313" key="2">
    <source>
        <dbReference type="EMBL" id="TEA09140.1"/>
    </source>
</evidence>
<accession>A0A4R8SZT2</accession>
<gene>
    <name evidence="2" type="ORF">CCUG60884_00309</name>
</gene>
<evidence type="ECO:0000259" key="1">
    <source>
        <dbReference type="Pfam" id="PF01580"/>
    </source>
</evidence>
<proteinExistence type="predicted"/>
<name>A0A4R8SZT2_9MYCO</name>
<dbReference type="EMBL" id="PECL01000003">
    <property type="protein sequence ID" value="TEA09140.1"/>
    <property type="molecule type" value="Genomic_DNA"/>
</dbReference>
<dbReference type="GO" id="GO:0003677">
    <property type="term" value="F:DNA binding"/>
    <property type="evidence" value="ECO:0007669"/>
    <property type="project" value="InterPro"/>
</dbReference>
<dbReference type="InterPro" id="IPR027417">
    <property type="entry name" value="P-loop_NTPase"/>
</dbReference>
<feature type="domain" description="FtsK" evidence="1">
    <location>
        <begin position="58"/>
        <end position="236"/>
    </location>
</feature>
<reference evidence="2 3" key="1">
    <citation type="journal article" date="2019" name="Sci. Rep.">
        <title>Extended insight into the Mycobacterium chelonae-abscessus complex through whole genome sequencing of Mycobacterium salmoniphilum outbreak and Mycobacterium salmoniphilum-like strains.</title>
        <authorList>
            <person name="Behra P.R.K."/>
            <person name="Das S."/>
            <person name="Pettersson B.M.F."/>
            <person name="Shirreff L."/>
            <person name="DuCote T."/>
            <person name="Jacobsson K.G."/>
            <person name="Ennis D.G."/>
            <person name="Kirsebom L.A."/>
        </authorList>
    </citation>
    <scope>NUCLEOTIDE SEQUENCE [LARGE SCALE GENOMIC DNA]</scope>
    <source>
        <strain evidence="2 3">CCUG 60884</strain>
    </source>
</reference>
<dbReference type="InterPro" id="IPR002543">
    <property type="entry name" value="FtsK_dom"/>
</dbReference>
<dbReference type="Gene3D" id="3.40.50.300">
    <property type="entry name" value="P-loop containing nucleotide triphosphate hydrolases"/>
    <property type="match status" value="1"/>
</dbReference>
<dbReference type="Proteomes" id="UP000294604">
    <property type="component" value="Unassembled WGS sequence"/>
</dbReference>
<comment type="caution">
    <text evidence="2">The sequence shown here is derived from an EMBL/GenBank/DDBJ whole genome shotgun (WGS) entry which is preliminary data.</text>
</comment>
<sequence length="330" mass="35840">MASSDKLTRQAKELRDTQGISLSEAKRQIVSGGDGYPWQLLGIDDIKTYDPEPRWRASTGKGRLPVVVGCSVQGAPVVLDLSERPFGGNGPHWLINTVPGNDAAGLLQFVAADLAVRYDPSRLQMAVFDGTGALRALSGLPHIAVDSVDLTAEQWRTWLDNTVKVRGAHLNRFGVTADWVAYRRLAPALQLLPELVVFIVPGANDDIDAQLIGDVLTNGHGAGVHVILCSPEWHSRPDGFRATLNMFTPQTPEQAAEFFDQLHREAPDAIFVGAERDLPGTPVGSGVLHVRNRSNGGNIDYDDYVAHNLRANPTPSLTELARRLRKVKAG</sequence>
<organism evidence="2 3">
    <name type="scientific">Mycobacteroides salmoniphilum</name>
    <dbReference type="NCBI Taxonomy" id="404941"/>
    <lineage>
        <taxon>Bacteria</taxon>
        <taxon>Bacillati</taxon>
        <taxon>Actinomycetota</taxon>
        <taxon>Actinomycetes</taxon>
        <taxon>Mycobacteriales</taxon>
        <taxon>Mycobacteriaceae</taxon>
        <taxon>Mycobacteroides</taxon>
    </lineage>
</organism>
<dbReference type="AlphaFoldDB" id="A0A4R8SZT2"/>
<dbReference type="RefSeq" id="WP_134081056.1">
    <property type="nucleotide sequence ID" value="NZ_PECL01000003.1"/>
</dbReference>